<evidence type="ECO:0000313" key="1">
    <source>
        <dbReference type="EMBL" id="GFR23527.1"/>
    </source>
</evidence>
<sequence>MVIEYGQKIRNTVILSRDVIFQNEKSSCLSDASSTDIQNSDMEIAKKPLQTPDPDVKKEIEEISCSAEDTEETLVQHSSRNLHDRSILKMPAKFNNFVLLAEHIEPETYKEAMASEDSDKWLAAMKEKLESLSNNNTWVLVNLPSDRKAIVSTPIEKGAITTDDSVSLSTDVPYCEVVGSLMFQAIVTRPNIAYAVECFPRFCINLNRCTGP</sequence>
<dbReference type="OrthoDB" id="6435466at2759"/>
<accession>A0A8X6LWT3</accession>
<proteinExistence type="predicted"/>
<gene>
    <name evidence="1" type="primary">POLX_746</name>
    <name evidence="1" type="ORF">TNCT_686762</name>
</gene>
<evidence type="ECO:0000313" key="2">
    <source>
        <dbReference type="Proteomes" id="UP000887116"/>
    </source>
</evidence>
<comment type="caution">
    <text evidence="1">The sequence shown here is derived from an EMBL/GenBank/DDBJ whole genome shotgun (WGS) entry which is preliminary data.</text>
</comment>
<keyword evidence="2" id="KW-1185">Reference proteome</keyword>
<dbReference type="EMBL" id="BMAO01008449">
    <property type="protein sequence ID" value="GFR23527.1"/>
    <property type="molecule type" value="Genomic_DNA"/>
</dbReference>
<organism evidence="1 2">
    <name type="scientific">Trichonephila clavata</name>
    <name type="common">Joro spider</name>
    <name type="synonym">Nephila clavata</name>
    <dbReference type="NCBI Taxonomy" id="2740835"/>
    <lineage>
        <taxon>Eukaryota</taxon>
        <taxon>Metazoa</taxon>
        <taxon>Ecdysozoa</taxon>
        <taxon>Arthropoda</taxon>
        <taxon>Chelicerata</taxon>
        <taxon>Arachnida</taxon>
        <taxon>Araneae</taxon>
        <taxon>Araneomorphae</taxon>
        <taxon>Entelegynae</taxon>
        <taxon>Araneoidea</taxon>
        <taxon>Nephilidae</taxon>
        <taxon>Trichonephila</taxon>
    </lineage>
</organism>
<dbReference type="AlphaFoldDB" id="A0A8X6LWT3"/>
<protein>
    <submittedName>
        <fullName evidence="1">Retrovirus-related Pol polyprotein from transposon TNT 1-94</fullName>
    </submittedName>
</protein>
<reference evidence="1" key="1">
    <citation type="submission" date="2020-07" db="EMBL/GenBank/DDBJ databases">
        <title>Multicomponent nature underlies the extraordinary mechanical properties of spider dragline silk.</title>
        <authorList>
            <person name="Kono N."/>
            <person name="Nakamura H."/>
            <person name="Mori M."/>
            <person name="Yoshida Y."/>
            <person name="Ohtoshi R."/>
            <person name="Malay A.D."/>
            <person name="Moran D.A.P."/>
            <person name="Tomita M."/>
            <person name="Numata K."/>
            <person name="Arakawa K."/>
        </authorList>
    </citation>
    <scope>NUCLEOTIDE SEQUENCE</scope>
</reference>
<dbReference type="Proteomes" id="UP000887116">
    <property type="component" value="Unassembled WGS sequence"/>
</dbReference>
<name>A0A8X6LWT3_TRICU</name>